<dbReference type="InterPro" id="IPR002912">
    <property type="entry name" value="ACT_dom"/>
</dbReference>
<dbReference type="HOGENOM" id="CLU_035008_0_2_9"/>
<sequence length="279" mass="30742">MKGIGYLGPEGTYSEKAALLYAGDRKDLLAPCSTLEAVCQAVVQGTLNAGVLPLENSCEGTVVRTLDLLVRNEALSITGEIIVPVQHHLLARPETTLDQIGLVLSHPQPLAQCSEFLSQQLPGAKLQEMVSTAAAARVIRECGLGVAAIGNAEAGIRYNLVKVCENIQNMKNNYTRFVVVGREKPGEAEKKPAEYKISLLLHIHDRQGALYNILKEFAREGINLTKIESRPAKTRLGEYIFFIDLDGHLENPAVYRALREVDKQIIALRILGCYRKFKH</sequence>
<evidence type="ECO:0000259" key="11">
    <source>
        <dbReference type="PROSITE" id="PS51671"/>
    </source>
</evidence>
<dbReference type="PROSITE" id="PS00857">
    <property type="entry name" value="PREPHENATE_DEHYDR_1"/>
    <property type="match status" value="1"/>
</dbReference>
<reference evidence="13" key="1">
    <citation type="submission" date="2011-05" db="EMBL/GenBank/DDBJ databases">
        <title>Complete sequence of Desulfotomaculum ruminis DSM 2154.</title>
        <authorList>
            <person name="Lucas S."/>
            <person name="Copeland A."/>
            <person name="Lapidus A."/>
            <person name="Cheng J.-F."/>
            <person name="Goodwin L."/>
            <person name="Pitluck S."/>
            <person name="Lu M."/>
            <person name="Detter J.C."/>
            <person name="Han C."/>
            <person name="Tapia R."/>
            <person name="Land M."/>
            <person name="Hauser L."/>
            <person name="Kyrpides N."/>
            <person name="Ivanova N."/>
            <person name="Mikhailova N."/>
            <person name="Pagani I."/>
            <person name="Stams A.J.M."/>
            <person name="Plugge C.M."/>
            <person name="Muyzer G."/>
            <person name="Kuever J."/>
            <person name="Parshina S.N."/>
            <person name="Ivanova A.E."/>
            <person name="Nazina T.N."/>
            <person name="Brambilla E."/>
            <person name="Spring S."/>
            <person name="Klenk H.-P."/>
            <person name="Woyke T."/>
        </authorList>
    </citation>
    <scope>NUCLEOTIDE SEQUENCE [LARGE SCALE GENOMIC DNA]</scope>
    <source>
        <strain evidence="13">ATCC 23193 / DSM 2154 / NCIB 8452 / DL</strain>
    </source>
</reference>
<dbReference type="EMBL" id="CP002780">
    <property type="protein sequence ID" value="AEG60816.1"/>
    <property type="molecule type" value="Genomic_DNA"/>
</dbReference>
<accession>F6DPX7</accession>
<gene>
    <name evidence="9" type="primary">pheA</name>
    <name evidence="12" type="ordered locus">Desru_2589</name>
</gene>
<dbReference type="SUPFAM" id="SSF53850">
    <property type="entry name" value="Periplasmic binding protein-like II"/>
    <property type="match status" value="1"/>
</dbReference>
<comment type="pathway">
    <text evidence="1 9">Amino-acid biosynthesis; L-phenylalanine biosynthesis; phenylpyruvate from prephenate: step 1/1.</text>
</comment>
<keyword evidence="4 9" id="KW-0028">Amino-acid biosynthesis</keyword>
<evidence type="ECO:0000256" key="3">
    <source>
        <dbReference type="ARBA" id="ARBA00021872"/>
    </source>
</evidence>
<evidence type="ECO:0000256" key="1">
    <source>
        <dbReference type="ARBA" id="ARBA00004741"/>
    </source>
</evidence>
<dbReference type="PROSITE" id="PS51171">
    <property type="entry name" value="PREPHENATE_DEHYDR_3"/>
    <property type="match status" value="1"/>
</dbReference>
<protein>
    <recommendedName>
        <fullName evidence="3 9">Prephenate dehydratase</fullName>
        <shortName evidence="9">PDT</shortName>
        <ecNumber evidence="2 9">4.2.1.51</ecNumber>
    </recommendedName>
</protein>
<keyword evidence="13" id="KW-1185">Reference proteome</keyword>
<evidence type="ECO:0000256" key="6">
    <source>
        <dbReference type="ARBA" id="ARBA00023222"/>
    </source>
</evidence>
<dbReference type="Proteomes" id="UP000009234">
    <property type="component" value="Chromosome"/>
</dbReference>
<dbReference type="GO" id="GO:0004664">
    <property type="term" value="F:prephenate dehydratase activity"/>
    <property type="evidence" value="ECO:0007669"/>
    <property type="project" value="UniProtKB-UniRule"/>
</dbReference>
<keyword evidence="7 9" id="KW-0456">Lyase</keyword>
<dbReference type="CDD" id="cd13633">
    <property type="entry name" value="PBP2_Sa-PDT_like"/>
    <property type="match status" value="1"/>
</dbReference>
<dbReference type="Pfam" id="PF00800">
    <property type="entry name" value="PDT"/>
    <property type="match status" value="1"/>
</dbReference>
<proteinExistence type="predicted"/>
<dbReference type="PANTHER" id="PTHR21022">
    <property type="entry name" value="PREPHENATE DEHYDRATASE P PROTEIN"/>
    <property type="match status" value="1"/>
</dbReference>
<evidence type="ECO:0000256" key="7">
    <source>
        <dbReference type="ARBA" id="ARBA00023239"/>
    </source>
</evidence>
<dbReference type="InterPro" id="IPR045865">
    <property type="entry name" value="ACT-like_dom_sf"/>
</dbReference>
<dbReference type="Pfam" id="PF01842">
    <property type="entry name" value="ACT"/>
    <property type="match status" value="1"/>
</dbReference>
<keyword evidence="6 9" id="KW-0584">Phenylalanine biosynthesis</keyword>
<dbReference type="InterPro" id="IPR018528">
    <property type="entry name" value="Preph_deHydtase_CS"/>
</dbReference>
<reference evidence="12 13" key="2">
    <citation type="journal article" date="2012" name="Stand. Genomic Sci.">
        <title>Complete genome sequence of the sulfate-reducing firmicute Desulfotomaculum ruminis type strain (DL(T)).</title>
        <authorList>
            <person name="Spring S."/>
            <person name="Visser M."/>
            <person name="Lu M."/>
            <person name="Copeland A."/>
            <person name="Lapidus A."/>
            <person name="Lucas S."/>
            <person name="Cheng J.F."/>
            <person name="Han C."/>
            <person name="Tapia R."/>
            <person name="Goodwin L.A."/>
            <person name="Pitluck S."/>
            <person name="Ivanova N."/>
            <person name="Land M."/>
            <person name="Hauser L."/>
            <person name="Larimer F."/>
            <person name="Rohde M."/>
            <person name="Goker M."/>
            <person name="Detter J.C."/>
            <person name="Kyrpides N.C."/>
            <person name="Woyke T."/>
            <person name="Schaap P.J."/>
            <person name="Plugge C.M."/>
            <person name="Muyzer G."/>
            <person name="Kuever J."/>
            <person name="Pereira I.A."/>
            <person name="Parshina S.N."/>
            <person name="Bernier-Latmani R."/>
            <person name="Stams A.J."/>
            <person name="Klenk H.P."/>
        </authorList>
    </citation>
    <scope>NUCLEOTIDE SEQUENCE [LARGE SCALE GENOMIC DNA]</scope>
    <source>
        <strain evidence="13">ATCC 23193 / DSM 2154 / NCIB 8452 / DL</strain>
    </source>
</reference>
<dbReference type="RefSeq" id="WP_013842572.1">
    <property type="nucleotide sequence ID" value="NC_015589.1"/>
</dbReference>
<dbReference type="Gene3D" id="3.30.70.260">
    <property type="match status" value="1"/>
</dbReference>
<dbReference type="NCBIfam" id="NF008865">
    <property type="entry name" value="PRK11898.1"/>
    <property type="match status" value="1"/>
</dbReference>
<evidence type="ECO:0000259" key="10">
    <source>
        <dbReference type="PROSITE" id="PS51171"/>
    </source>
</evidence>
<dbReference type="EC" id="4.2.1.51" evidence="2 9"/>
<dbReference type="PROSITE" id="PS00858">
    <property type="entry name" value="PREPHENATE_DEHYDR_2"/>
    <property type="match status" value="1"/>
</dbReference>
<organism evidence="12 13">
    <name type="scientific">Desulforamulus ruminis (strain ATCC 23193 / DSM 2154 / NCIMB 8452 / DL)</name>
    <name type="common">Desulfotomaculum ruminis</name>
    <dbReference type="NCBI Taxonomy" id="696281"/>
    <lineage>
        <taxon>Bacteria</taxon>
        <taxon>Bacillati</taxon>
        <taxon>Bacillota</taxon>
        <taxon>Clostridia</taxon>
        <taxon>Eubacteriales</taxon>
        <taxon>Peptococcaceae</taxon>
        <taxon>Desulforamulus</taxon>
    </lineage>
</organism>
<evidence type="ECO:0000256" key="2">
    <source>
        <dbReference type="ARBA" id="ARBA00013147"/>
    </source>
</evidence>
<dbReference type="CDD" id="cd04905">
    <property type="entry name" value="ACT_CM-PDT"/>
    <property type="match status" value="1"/>
</dbReference>
<dbReference type="Gene3D" id="3.40.190.10">
    <property type="entry name" value="Periplasmic binding protein-like II"/>
    <property type="match status" value="2"/>
</dbReference>
<evidence type="ECO:0000256" key="4">
    <source>
        <dbReference type="ARBA" id="ARBA00022605"/>
    </source>
</evidence>
<comment type="catalytic activity">
    <reaction evidence="8 9">
        <text>prephenate + H(+) = 3-phenylpyruvate + CO2 + H2O</text>
        <dbReference type="Rhea" id="RHEA:21648"/>
        <dbReference type="ChEBI" id="CHEBI:15377"/>
        <dbReference type="ChEBI" id="CHEBI:15378"/>
        <dbReference type="ChEBI" id="CHEBI:16526"/>
        <dbReference type="ChEBI" id="CHEBI:18005"/>
        <dbReference type="ChEBI" id="CHEBI:29934"/>
        <dbReference type="EC" id="4.2.1.51"/>
    </reaction>
</comment>
<dbReference type="PANTHER" id="PTHR21022:SF19">
    <property type="entry name" value="PREPHENATE DEHYDRATASE-RELATED"/>
    <property type="match status" value="1"/>
</dbReference>
<feature type="domain" description="Prephenate dehydratase" evidence="10">
    <location>
        <begin position="3"/>
        <end position="182"/>
    </location>
</feature>
<dbReference type="SUPFAM" id="SSF55021">
    <property type="entry name" value="ACT-like"/>
    <property type="match status" value="1"/>
</dbReference>
<evidence type="ECO:0000313" key="13">
    <source>
        <dbReference type="Proteomes" id="UP000009234"/>
    </source>
</evidence>
<dbReference type="UniPathway" id="UPA00121">
    <property type="reaction ID" value="UER00345"/>
</dbReference>
<keyword evidence="5 9" id="KW-0057">Aromatic amino acid biosynthesis</keyword>
<dbReference type="STRING" id="696281.Desru_2589"/>
<dbReference type="eggNOG" id="COG0077">
    <property type="taxonomic scope" value="Bacteria"/>
</dbReference>
<dbReference type="KEGG" id="dru:Desru_2589"/>
<dbReference type="GO" id="GO:0009094">
    <property type="term" value="P:L-phenylalanine biosynthetic process"/>
    <property type="evidence" value="ECO:0007669"/>
    <property type="project" value="UniProtKB-UniPathway"/>
</dbReference>
<dbReference type="PROSITE" id="PS51671">
    <property type="entry name" value="ACT"/>
    <property type="match status" value="1"/>
</dbReference>
<evidence type="ECO:0000256" key="8">
    <source>
        <dbReference type="ARBA" id="ARBA00047848"/>
    </source>
</evidence>
<evidence type="ECO:0000256" key="5">
    <source>
        <dbReference type="ARBA" id="ARBA00023141"/>
    </source>
</evidence>
<evidence type="ECO:0000313" key="12">
    <source>
        <dbReference type="EMBL" id="AEG60816.1"/>
    </source>
</evidence>
<evidence type="ECO:0000256" key="9">
    <source>
        <dbReference type="RuleBase" id="RU361254"/>
    </source>
</evidence>
<dbReference type="FunFam" id="3.30.70.260:FF:000012">
    <property type="entry name" value="Prephenate dehydratase"/>
    <property type="match status" value="1"/>
</dbReference>
<dbReference type="AlphaFoldDB" id="F6DPX7"/>
<dbReference type="GO" id="GO:0005737">
    <property type="term" value="C:cytoplasm"/>
    <property type="evidence" value="ECO:0007669"/>
    <property type="project" value="TreeGrafter"/>
</dbReference>
<feature type="domain" description="ACT" evidence="11">
    <location>
        <begin position="198"/>
        <end position="275"/>
    </location>
</feature>
<dbReference type="InterPro" id="IPR001086">
    <property type="entry name" value="Preph_deHydtase"/>
</dbReference>
<name>F6DPX7_DESRL</name>